<keyword evidence="1" id="KW-0472">Membrane</keyword>
<dbReference type="EMBL" id="SGXG01000001">
    <property type="protein sequence ID" value="RZS94958.1"/>
    <property type="molecule type" value="Genomic_DNA"/>
</dbReference>
<name>A0A4Q7P637_9BACT</name>
<feature type="transmembrane region" description="Helical" evidence="1">
    <location>
        <begin position="83"/>
        <end position="99"/>
    </location>
</feature>
<accession>A0A4Q7P637</accession>
<evidence type="ECO:0000256" key="1">
    <source>
        <dbReference type="SAM" id="Phobius"/>
    </source>
</evidence>
<evidence type="ECO:0000313" key="3">
    <source>
        <dbReference type="Proteomes" id="UP000292209"/>
    </source>
</evidence>
<evidence type="ECO:0000313" key="2">
    <source>
        <dbReference type="EMBL" id="RZS94958.1"/>
    </source>
</evidence>
<keyword evidence="3" id="KW-1185">Reference proteome</keyword>
<dbReference type="AlphaFoldDB" id="A0A4Q7P637"/>
<feature type="transmembrane region" description="Helical" evidence="1">
    <location>
        <begin position="25"/>
        <end position="44"/>
    </location>
</feature>
<feature type="transmembrane region" description="Helical" evidence="1">
    <location>
        <begin position="56"/>
        <end position="76"/>
    </location>
</feature>
<gene>
    <name evidence="2" type="ORF">BC751_0470</name>
</gene>
<proteinExistence type="predicted"/>
<dbReference type="RefSeq" id="WP_242617336.1">
    <property type="nucleotide sequence ID" value="NZ_SGXG01000001.1"/>
</dbReference>
<comment type="caution">
    <text evidence="2">The sequence shown here is derived from an EMBL/GenBank/DDBJ whole genome shotgun (WGS) entry which is preliminary data.</text>
</comment>
<dbReference type="Proteomes" id="UP000292209">
    <property type="component" value="Unassembled WGS sequence"/>
</dbReference>
<sequence length="134" mass="15076">MFSIKSLSYLAVEPKKRIMRERLNTSIQSASLILVAAGLAWVVWSQDTTMKDMLTYLVILMALIESLSLYLIGRVYPESHTTFKMGIIATLLILLGIKIMLPDLFIPLTITVFAINFMYTLNPQGGFKKSRKSG</sequence>
<keyword evidence="1" id="KW-1133">Transmembrane helix</keyword>
<protein>
    <submittedName>
        <fullName evidence="2">Uncharacterized protein</fullName>
    </submittedName>
</protein>
<reference evidence="2 3" key="1">
    <citation type="submission" date="2019-02" db="EMBL/GenBank/DDBJ databases">
        <title>Genomic Encyclopedia of Archaeal and Bacterial Type Strains, Phase II (KMG-II): from individual species to whole genera.</title>
        <authorList>
            <person name="Goeker M."/>
        </authorList>
    </citation>
    <scope>NUCLEOTIDE SEQUENCE [LARGE SCALE GENOMIC DNA]</scope>
    <source>
        <strain evidence="2 3">DSM 21411</strain>
    </source>
</reference>
<keyword evidence="1" id="KW-0812">Transmembrane</keyword>
<organism evidence="2 3">
    <name type="scientific">Cecembia calidifontis</name>
    <dbReference type="NCBI Taxonomy" id="1187080"/>
    <lineage>
        <taxon>Bacteria</taxon>
        <taxon>Pseudomonadati</taxon>
        <taxon>Bacteroidota</taxon>
        <taxon>Cytophagia</taxon>
        <taxon>Cytophagales</taxon>
        <taxon>Cyclobacteriaceae</taxon>
        <taxon>Cecembia</taxon>
    </lineage>
</organism>